<gene>
    <name evidence="4" type="ORF">JRQ81_019641</name>
</gene>
<protein>
    <recommendedName>
        <fullName evidence="6">Cytoplasmic dynein 2 heavy chain 1</fullName>
    </recommendedName>
</protein>
<dbReference type="InterPro" id="IPR026983">
    <property type="entry name" value="DHC"/>
</dbReference>
<dbReference type="GO" id="GO:0051959">
    <property type="term" value="F:dynein light intermediate chain binding"/>
    <property type="evidence" value="ECO:0007669"/>
    <property type="project" value="InterPro"/>
</dbReference>
<evidence type="ECO:0000259" key="3">
    <source>
        <dbReference type="Pfam" id="PF18198"/>
    </source>
</evidence>
<evidence type="ECO:0000313" key="4">
    <source>
        <dbReference type="EMBL" id="KAJ7320130.1"/>
    </source>
</evidence>
<dbReference type="PANTHER" id="PTHR45703">
    <property type="entry name" value="DYNEIN HEAVY CHAIN"/>
    <property type="match status" value="1"/>
</dbReference>
<feature type="domain" description="Dynein heavy chain ATP-binding dynein motor region" evidence="2">
    <location>
        <begin position="4"/>
        <end position="142"/>
    </location>
</feature>
<name>A0A9Q0XPS6_9SAUR</name>
<organism evidence="4 5">
    <name type="scientific">Phrynocephalus forsythii</name>
    <dbReference type="NCBI Taxonomy" id="171643"/>
    <lineage>
        <taxon>Eukaryota</taxon>
        <taxon>Metazoa</taxon>
        <taxon>Chordata</taxon>
        <taxon>Craniata</taxon>
        <taxon>Vertebrata</taxon>
        <taxon>Euteleostomi</taxon>
        <taxon>Lepidosauria</taxon>
        <taxon>Squamata</taxon>
        <taxon>Bifurcata</taxon>
        <taxon>Unidentata</taxon>
        <taxon>Episquamata</taxon>
        <taxon>Toxicofera</taxon>
        <taxon>Iguania</taxon>
        <taxon>Acrodonta</taxon>
        <taxon>Agamidae</taxon>
        <taxon>Agaminae</taxon>
        <taxon>Phrynocephalus</taxon>
    </lineage>
</organism>
<reference evidence="4" key="1">
    <citation type="journal article" date="2023" name="DNA Res.">
        <title>Chromosome-level genome assembly of Phrynocephalus forsythii using third-generation DNA sequencing and Hi-C analysis.</title>
        <authorList>
            <person name="Qi Y."/>
            <person name="Zhao W."/>
            <person name="Zhao Y."/>
            <person name="Niu C."/>
            <person name="Cao S."/>
            <person name="Zhang Y."/>
        </authorList>
    </citation>
    <scope>NUCLEOTIDE SEQUENCE</scope>
    <source>
        <tissue evidence="4">Muscle</tissue>
    </source>
</reference>
<evidence type="ECO:0008006" key="6">
    <source>
        <dbReference type="Google" id="ProtNLM"/>
    </source>
</evidence>
<dbReference type="FunFam" id="3.40.50.300:FF:000710">
    <property type="entry name" value="Cytoplasmic dynein 2 heavy chain 1"/>
    <property type="match status" value="1"/>
</dbReference>
<feature type="domain" description="Dynein heavy chain AAA lid" evidence="3">
    <location>
        <begin position="535"/>
        <end position="674"/>
    </location>
</feature>
<dbReference type="FunFam" id="1.10.8.720:FF:000006">
    <property type="entry name" value="cytoplasmic dynein 2 heavy chain 1"/>
    <property type="match status" value="1"/>
</dbReference>
<dbReference type="Proteomes" id="UP001142489">
    <property type="component" value="Unassembled WGS sequence"/>
</dbReference>
<feature type="non-terminal residue" evidence="4">
    <location>
        <position position="725"/>
    </location>
</feature>
<dbReference type="FunFam" id="1.10.8.1220:FF:000003">
    <property type="entry name" value="Dynein cytoplasmic 2 heavy chain 1"/>
    <property type="match status" value="1"/>
</dbReference>
<evidence type="ECO:0000259" key="2">
    <source>
        <dbReference type="Pfam" id="PF12781"/>
    </source>
</evidence>
<dbReference type="Gene3D" id="3.40.50.300">
    <property type="entry name" value="P-loop containing nucleotide triphosphate hydrolases"/>
    <property type="match status" value="2"/>
</dbReference>
<dbReference type="Gene3D" id="1.10.8.720">
    <property type="entry name" value="Region D6 of dynein motor"/>
    <property type="match status" value="1"/>
</dbReference>
<keyword evidence="5" id="KW-1185">Reference proteome</keyword>
<dbReference type="GO" id="GO:0045505">
    <property type="term" value="F:dynein intermediate chain binding"/>
    <property type="evidence" value="ECO:0007669"/>
    <property type="project" value="InterPro"/>
</dbReference>
<accession>A0A9Q0XPS6</accession>
<dbReference type="InterPro" id="IPR042219">
    <property type="entry name" value="AAA_lid_11_sf"/>
</dbReference>
<dbReference type="AlphaFoldDB" id="A0A9Q0XPS6"/>
<evidence type="ECO:0000313" key="5">
    <source>
        <dbReference type="Proteomes" id="UP001142489"/>
    </source>
</evidence>
<dbReference type="Pfam" id="PF18198">
    <property type="entry name" value="AAA_lid_11"/>
    <property type="match status" value="1"/>
</dbReference>
<dbReference type="Gene3D" id="1.10.8.1220">
    <property type="match status" value="1"/>
</dbReference>
<sequence length="725" mass="83320">MDGVEPVLYPLLRKDLVAQGPRYVVQIGDKIIDYNEEFHIFLSTRNPNPYIPPDAASIVTEVNFTITRSGLRGQLLALTIQHEKPDLEEQKTKLLQQEEDKKIQLAKLEESLLETLATSQGNILENKDLIESLNQTKASSALIQESLVEFQRLQISLDQERDAYLPLAESASKMYFIISDLSKINNMYRFSLASFLRLFQRALLSEVDVGNTEERIRSLISSLKHMVYEYVCRCLFKADQLMFALHFVKGMHPELFHDNEWDTFTGVIIGDMLRKSDSQKSVRDQIPSWIEQERTWAVATLKIALPALYQTLCFQDAPLWQTFSRSSMCEQDFPSIIANRLSLFQQVLVVQAVRPDRLQSAMALFACKALGIKELSPSPLNLKRLYQETLEIEPILIIISPGADPSQELQELASMERNGECYHQIAMGQGQADLAIQTVKECARNGEWVCLKNLHLVVSWLPTLEKELNNLQPQPGFRLWLTAEVHSKFSPILLQSSLKITYEAPPGLKKNLMRTYESWTPEQISKKGSLSRAYALFSLAWFHAACQERRNYIPQGWTKFYEFSLSDLRAGYDIIDRLFDGTKDFQWEFVHGLLENAIYGGRIDNYFDMRVLRSYLEQFFNSRVIADSNFRGKKMSRFPYPISLPSSCNILDYRHVIESLPEDDNPDFFGLPANIARSSQRMISCLVISQLRILSRSVTAGCKFDREIWSNELSPVLNLWKKLNQ</sequence>
<dbReference type="InterPro" id="IPR004273">
    <property type="entry name" value="Dynein_heavy_D6_P-loop"/>
</dbReference>
<dbReference type="GO" id="GO:0008569">
    <property type="term" value="F:minus-end-directed microtubule motor activity"/>
    <property type="evidence" value="ECO:0007669"/>
    <property type="project" value="InterPro"/>
</dbReference>
<dbReference type="Pfam" id="PF12781">
    <property type="entry name" value="AAA_9"/>
    <property type="match status" value="1"/>
</dbReference>
<dbReference type="InterPro" id="IPR027417">
    <property type="entry name" value="P-loop_NTPase"/>
</dbReference>
<comment type="caution">
    <text evidence="4">The sequence shown here is derived from an EMBL/GenBank/DDBJ whole genome shotgun (WGS) entry which is preliminary data.</text>
</comment>
<dbReference type="PANTHER" id="PTHR45703:SF22">
    <property type="entry name" value="DYNEIN CYTOPLASMIC 2 HEAVY CHAIN 1"/>
    <property type="match status" value="1"/>
</dbReference>
<dbReference type="EMBL" id="JAPFRF010000010">
    <property type="protein sequence ID" value="KAJ7320130.1"/>
    <property type="molecule type" value="Genomic_DNA"/>
</dbReference>
<dbReference type="InterPro" id="IPR041658">
    <property type="entry name" value="AAA_lid_11"/>
</dbReference>
<evidence type="ECO:0000259" key="1">
    <source>
        <dbReference type="Pfam" id="PF03028"/>
    </source>
</evidence>
<dbReference type="InterPro" id="IPR035706">
    <property type="entry name" value="AAA_9"/>
</dbReference>
<dbReference type="Gene3D" id="6.10.140.1060">
    <property type="match status" value="1"/>
</dbReference>
<dbReference type="Pfam" id="PF03028">
    <property type="entry name" value="Dynein_heavy"/>
    <property type="match status" value="1"/>
</dbReference>
<dbReference type="OrthoDB" id="10252139at2759"/>
<dbReference type="GO" id="GO:0007018">
    <property type="term" value="P:microtubule-based movement"/>
    <property type="evidence" value="ECO:0007669"/>
    <property type="project" value="InterPro"/>
</dbReference>
<dbReference type="GO" id="GO:0030286">
    <property type="term" value="C:dynein complex"/>
    <property type="evidence" value="ECO:0007669"/>
    <property type="project" value="InterPro"/>
</dbReference>
<feature type="domain" description="Dynein heavy chain region D6 P-loop" evidence="1">
    <location>
        <begin position="393"/>
        <end position="501"/>
    </location>
</feature>
<proteinExistence type="predicted"/>